<evidence type="ECO:0000313" key="2">
    <source>
        <dbReference type="EMBL" id="BEP29623.1"/>
    </source>
</evidence>
<keyword evidence="1" id="KW-0472">Membrane</keyword>
<keyword evidence="3" id="KW-1185">Reference proteome</keyword>
<evidence type="ECO:0000256" key="1">
    <source>
        <dbReference type="SAM" id="Phobius"/>
    </source>
</evidence>
<dbReference type="AlphaFoldDB" id="A0AAU9E854"/>
<evidence type="ECO:0000313" key="3">
    <source>
        <dbReference type="Proteomes" id="UP001321786"/>
    </source>
</evidence>
<proteinExistence type="predicted"/>
<keyword evidence="1" id="KW-1133">Transmembrane helix</keyword>
<dbReference type="EMBL" id="AP028654">
    <property type="protein sequence ID" value="BEP29623.1"/>
    <property type="molecule type" value="Genomic_DNA"/>
</dbReference>
<keyword evidence="1" id="KW-0812">Transmembrane</keyword>
<feature type="transmembrane region" description="Helical" evidence="1">
    <location>
        <begin position="30"/>
        <end position="53"/>
    </location>
</feature>
<dbReference type="Proteomes" id="UP001321786">
    <property type="component" value="Chromosome"/>
</dbReference>
<reference evidence="2 3" key="1">
    <citation type="submission" date="2023-08" db="EMBL/GenBank/DDBJ databases">
        <title>Helicovermis profunda gen. nov., sp. nov., a novel mesophilic, fermentative bacterium within the Bacillota from a deep-sea hydrothermal vent chimney.</title>
        <authorList>
            <person name="Miyazaki U."/>
            <person name="Mizutani D."/>
            <person name="Hashimoto Y."/>
            <person name="Tame A."/>
            <person name="Sawayama S."/>
            <person name="Miyazaki J."/>
            <person name="Takai K."/>
            <person name="Nakagawa S."/>
        </authorList>
    </citation>
    <scope>NUCLEOTIDE SEQUENCE [LARGE SCALE GENOMIC DNA]</scope>
    <source>
        <strain evidence="2 3">S502</strain>
    </source>
</reference>
<dbReference type="RefSeq" id="WP_338535248.1">
    <property type="nucleotide sequence ID" value="NZ_AP028654.1"/>
</dbReference>
<name>A0AAU9E854_9FIRM</name>
<accession>A0AAU9E854</accession>
<sequence length="122" mass="14684">MFKKVNRAEKKKRENNSWLKKWEETRKMGIIKYTILYGVLMWGALTSLFFQIINRLSKNFTLISFKSQVLMPTLTFMIGGIFVGIALWYLSESKYKKHMKKIILEKKIKRENRKNKKMKTQK</sequence>
<gene>
    <name evidence="2" type="ORF">HLPR_19540</name>
</gene>
<dbReference type="KEGG" id="hprf:HLPR_19540"/>
<protein>
    <submittedName>
        <fullName evidence="2">Uncharacterized protein</fullName>
    </submittedName>
</protein>
<organism evidence="2 3">
    <name type="scientific">Helicovermis profundi</name>
    <dbReference type="NCBI Taxonomy" id="3065157"/>
    <lineage>
        <taxon>Bacteria</taxon>
        <taxon>Bacillati</taxon>
        <taxon>Bacillota</taxon>
        <taxon>Clostridia</taxon>
        <taxon>Helicovermis</taxon>
    </lineage>
</organism>
<feature type="transmembrane region" description="Helical" evidence="1">
    <location>
        <begin position="73"/>
        <end position="91"/>
    </location>
</feature>